<evidence type="ECO:0000313" key="3">
    <source>
        <dbReference type="Proteomes" id="UP000012429"/>
    </source>
</evidence>
<comment type="caution">
    <text evidence="2">The sequence shown here is derived from an EMBL/GenBank/DDBJ whole genome shotgun (WGS) entry which is preliminary data.</text>
</comment>
<reference evidence="2 3" key="1">
    <citation type="journal article" date="2012" name="BMC Genomics">
        <title>Genomic basis of broad host range and environmental adaptability of Rhizobium tropici CIAT 899 and Rhizobium sp. PRF 81 which are used in inoculants for common bean (Phaseolus vulgaris L.).</title>
        <authorList>
            <person name="Ormeno-Orrillo E."/>
            <person name="Menna P."/>
            <person name="Almeida L.G."/>
            <person name="Ollero F.J."/>
            <person name="Nicolas M.F."/>
            <person name="Pains Rodrigues E."/>
            <person name="Shigueyoshi Nakatani A."/>
            <person name="Silva Batista J.S."/>
            <person name="Oliveira Chueire L.M."/>
            <person name="Souza R.C."/>
            <person name="Ribeiro Vasconcelos A.T."/>
            <person name="Megias M."/>
            <person name="Hungria M."/>
            <person name="Martinez-Romero E."/>
        </authorList>
    </citation>
    <scope>NUCLEOTIDE SEQUENCE [LARGE SCALE GENOMIC DNA]</scope>
    <source>
        <strain evidence="2 3">PRF 81</strain>
    </source>
</reference>
<evidence type="ECO:0008006" key="4">
    <source>
        <dbReference type="Google" id="ProtNLM"/>
    </source>
</evidence>
<gene>
    <name evidence="2" type="ORF">RHSP_54468</name>
</gene>
<evidence type="ECO:0000256" key="1">
    <source>
        <dbReference type="SAM" id="Phobius"/>
    </source>
</evidence>
<dbReference type="AlphaFoldDB" id="N6UWY7"/>
<dbReference type="EMBL" id="AQHN01000084">
    <property type="protein sequence ID" value="ENN85266.1"/>
    <property type="molecule type" value="Genomic_DNA"/>
</dbReference>
<keyword evidence="1" id="KW-0472">Membrane</keyword>
<protein>
    <recommendedName>
        <fullName evidence="4">Transmembrane protein</fullName>
    </recommendedName>
</protein>
<keyword evidence="1" id="KW-0812">Transmembrane</keyword>
<name>N6UWY7_9HYPH</name>
<keyword evidence="3" id="KW-1185">Reference proteome</keyword>
<organism evidence="2 3">
    <name type="scientific">Rhizobium freirei PRF 81</name>
    <dbReference type="NCBI Taxonomy" id="363754"/>
    <lineage>
        <taxon>Bacteria</taxon>
        <taxon>Pseudomonadati</taxon>
        <taxon>Pseudomonadota</taxon>
        <taxon>Alphaproteobacteria</taxon>
        <taxon>Hyphomicrobiales</taxon>
        <taxon>Rhizobiaceae</taxon>
        <taxon>Rhizobium/Agrobacterium group</taxon>
        <taxon>Rhizobium</taxon>
    </lineage>
</organism>
<proteinExistence type="predicted"/>
<accession>N6UWY7</accession>
<evidence type="ECO:0000313" key="2">
    <source>
        <dbReference type="EMBL" id="ENN85266.1"/>
    </source>
</evidence>
<sequence length="82" mass="9171">MGVLKPIDDGSDRCFLTAEYPALGLLVMAHFFNRLSSLRWFMIDHMLLVILALMIVTVVGVLFVHTRGEPIQNGAELQRSAN</sequence>
<feature type="transmembrane region" description="Helical" evidence="1">
    <location>
        <begin position="15"/>
        <end position="33"/>
    </location>
</feature>
<feature type="transmembrane region" description="Helical" evidence="1">
    <location>
        <begin position="45"/>
        <end position="64"/>
    </location>
</feature>
<keyword evidence="1" id="KW-1133">Transmembrane helix</keyword>
<dbReference type="PATRIC" id="fig|363754.4.peg.5347"/>
<dbReference type="Proteomes" id="UP000012429">
    <property type="component" value="Unassembled WGS sequence"/>
</dbReference>